<reference evidence="1 2" key="1">
    <citation type="submission" date="2019-12" db="EMBL/GenBank/DDBJ databases">
        <title>Full genome sequence of a Bacillus safensis strain isolated from commercially available natto in Indonesia.</title>
        <authorList>
            <person name="Yoshida M."/>
            <person name="Uomi M."/>
            <person name="Waturangi D."/>
            <person name="Ekaputri J.J."/>
            <person name="Setiamarga D.H.E."/>
        </authorList>
    </citation>
    <scope>NUCLEOTIDE SEQUENCE [LARGE SCALE GENOMIC DNA]</scope>
    <source>
        <strain evidence="1 2">IDN1</strain>
    </source>
</reference>
<name>A0A5S9M7H7_BACIA</name>
<organism evidence="1 2">
    <name type="scientific">Bacillus safensis</name>
    <dbReference type="NCBI Taxonomy" id="561879"/>
    <lineage>
        <taxon>Bacteria</taxon>
        <taxon>Bacillati</taxon>
        <taxon>Bacillota</taxon>
        <taxon>Bacilli</taxon>
        <taxon>Bacillales</taxon>
        <taxon>Bacillaceae</taxon>
        <taxon>Bacillus</taxon>
    </lineage>
</organism>
<dbReference type="EMBL" id="AP021906">
    <property type="protein sequence ID" value="BBP88795.1"/>
    <property type="molecule type" value="Genomic_DNA"/>
</dbReference>
<evidence type="ECO:0000313" key="2">
    <source>
        <dbReference type="Proteomes" id="UP000464658"/>
    </source>
</evidence>
<proteinExistence type="predicted"/>
<evidence type="ECO:0000313" key="1">
    <source>
        <dbReference type="EMBL" id="BBP88795.1"/>
    </source>
</evidence>
<gene>
    <name evidence="1" type="ORF">BsIDN1_24130</name>
</gene>
<dbReference type="Proteomes" id="UP000464658">
    <property type="component" value="Chromosome"/>
</dbReference>
<sequence>MKDTMDLLHAQANLGNVQMHLNVLDEIPLIYCEQNQLKSSFINILKMQLKSCRAKEMSM</sequence>
<protein>
    <submittedName>
        <fullName evidence="1">Uncharacterized protein</fullName>
    </submittedName>
</protein>
<accession>A0A5S9M7H7</accession>
<dbReference type="AlphaFoldDB" id="A0A5S9M7H7"/>